<evidence type="ECO:0000256" key="2">
    <source>
        <dbReference type="ARBA" id="ARBA00022737"/>
    </source>
</evidence>
<dbReference type="PROSITE" id="PS50194">
    <property type="entry name" value="FILAMIN_REPEAT"/>
    <property type="match status" value="2"/>
</dbReference>
<dbReference type="GO" id="GO:0051015">
    <property type="term" value="F:actin filament binding"/>
    <property type="evidence" value="ECO:0007669"/>
    <property type="project" value="InterPro"/>
</dbReference>
<dbReference type="EMBL" id="OE012662">
    <property type="protein sequence ID" value="CAD7464311.1"/>
    <property type="molecule type" value="Genomic_DNA"/>
</dbReference>
<reference evidence="4" key="1">
    <citation type="submission" date="2020-11" db="EMBL/GenBank/DDBJ databases">
        <authorList>
            <person name="Tran Van P."/>
        </authorList>
    </citation>
    <scope>NUCLEOTIDE SEQUENCE</scope>
</reference>
<dbReference type="Gene3D" id="2.60.40.10">
    <property type="entry name" value="Immunoglobulins"/>
    <property type="match status" value="2"/>
</dbReference>
<dbReference type="SUPFAM" id="SSF81296">
    <property type="entry name" value="E set domains"/>
    <property type="match status" value="2"/>
</dbReference>
<dbReference type="PANTHER" id="PTHR38537">
    <property type="entry name" value="JITTERBUG, ISOFORM N"/>
    <property type="match status" value="1"/>
</dbReference>
<keyword evidence="2" id="KW-0677">Repeat</keyword>
<dbReference type="InterPro" id="IPR017868">
    <property type="entry name" value="Filamin/ABP280_repeat-like"/>
</dbReference>
<organism evidence="4">
    <name type="scientific">Timema tahoe</name>
    <dbReference type="NCBI Taxonomy" id="61484"/>
    <lineage>
        <taxon>Eukaryota</taxon>
        <taxon>Metazoa</taxon>
        <taxon>Ecdysozoa</taxon>
        <taxon>Arthropoda</taxon>
        <taxon>Hexapoda</taxon>
        <taxon>Insecta</taxon>
        <taxon>Pterygota</taxon>
        <taxon>Neoptera</taxon>
        <taxon>Polyneoptera</taxon>
        <taxon>Phasmatodea</taxon>
        <taxon>Timematodea</taxon>
        <taxon>Timematoidea</taxon>
        <taxon>Timematidae</taxon>
        <taxon>Timema</taxon>
    </lineage>
</organism>
<dbReference type="GO" id="GO:0030036">
    <property type="term" value="P:actin cytoskeleton organization"/>
    <property type="evidence" value="ECO:0007669"/>
    <property type="project" value="InterPro"/>
</dbReference>
<accession>A0A7R9ITV2</accession>
<dbReference type="SMART" id="SM00557">
    <property type="entry name" value="IG_FLMN"/>
    <property type="match status" value="2"/>
</dbReference>
<dbReference type="InterPro" id="IPR014756">
    <property type="entry name" value="Ig_E-set"/>
</dbReference>
<comment type="similarity">
    <text evidence="1">Belongs to the filamin family.</text>
</comment>
<gene>
    <name evidence="4" type="ORF">TTEB3V08_LOCUS12190</name>
</gene>
<dbReference type="InterPro" id="IPR001298">
    <property type="entry name" value="Filamin/ABP280_rpt"/>
</dbReference>
<proteinExistence type="inferred from homology"/>
<evidence type="ECO:0008006" key="5">
    <source>
        <dbReference type="Google" id="ProtNLM"/>
    </source>
</evidence>
<dbReference type="Pfam" id="PF00630">
    <property type="entry name" value="Filamin"/>
    <property type="match status" value="2"/>
</dbReference>
<dbReference type="AlphaFoldDB" id="A0A7R9ITV2"/>
<evidence type="ECO:0000256" key="3">
    <source>
        <dbReference type="PROSITE-ProRule" id="PRU00087"/>
    </source>
</evidence>
<sequence>MCSFLRPVYCGLDQGNVAKSNNTFSLSQRQGLSTGLTLDQNIHDTLLVLDVGVDVVPETHLVVDVGVDVVPETLLVVDVGVDVVPEKLLVVDVGVDVVPENGCGSRNPPCGSPWQVPVMTGAKMAILGEAVRLVASGANATFELSAVGFSRDDIEVNIISPSKRPVTARLLEDKPGEFRVEFTPTEVGSHLVEVSVAGQKLPAGPLVAKVYNSALIRVTDVASGVVGQPCQFRVDASQAGEGQLEISINEGEVPNHVQVVGGGRCLVSFTPEHTKPHLIDIKFNGETTCSDPVILDKGSLLACSDPVILGKGSLLDL</sequence>
<evidence type="ECO:0000313" key="4">
    <source>
        <dbReference type="EMBL" id="CAD7464311.1"/>
    </source>
</evidence>
<dbReference type="PANTHER" id="PTHR38537:SF13">
    <property type="entry name" value="JITTERBUG, ISOFORM N"/>
    <property type="match status" value="1"/>
</dbReference>
<evidence type="ECO:0000256" key="1">
    <source>
        <dbReference type="ARBA" id="ARBA00009238"/>
    </source>
</evidence>
<protein>
    <recommendedName>
        <fullName evidence="5">Filamin</fullName>
    </recommendedName>
</protein>
<dbReference type="InterPro" id="IPR013783">
    <property type="entry name" value="Ig-like_fold"/>
</dbReference>
<dbReference type="InterPro" id="IPR044801">
    <property type="entry name" value="Filamin"/>
</dbReference>
<feature type="repeat" description="Filamin" evidence="3">
    <location>
        <begin position="208"/>
        <end position="297"/>
    </location>
</feature>
<name>A0A7R9ITV2_9NEOP</name>
<feature type="repeat" description="Filamin" evidence="3">
    <location>
        <begin position="116"/>
        <end position="210"/>
    </location>
</feature>